<dbReference type="SUPFAM" id="SSF53474">
    <property type="entry name" value="alpha/beta-Hydrolases"/>
    <property type="match status" value="1"/>
</dbReference>
<dbReference type="InterPro" id="IPR001375">
    <property type="entry name" value="Peptidase_S9_cat"/>
</dbReference>
<gene>
    <name evidence="2" type="ORF">ITJ86_02485</name>
</gene>
<dbReference type="Proteomes" id="UP000611215">
    <property type="component" value="Unassembled WGS sequence"/>
</dbReference>
<evidence type="ECO:0000259" key="1">
    <source>
        <dbReference type="Pfam" id="PF00326"/>
    </source>
</evidence>
<dbReference type="InterPro" id="IPR029058">
    <property type="entry name" value="AB_hydrolase_fold"/>
</dbReference>
<name>A0ABS0EE77_9FLAO</name>
<accession>A0ABS0EE77</accession>
<evidence type="ECO:0000313" key="3">
    <source>
        <dbReference type="Proteomes" id="UP000611215"/>
    </source>
</evidence>
<protein>
    <submittedName>
        <fullName evidence="2">Prolyl oligopeptidase family serine peptidase</fullName>
    </submittedName>
</protein>
<proteinExistence type="predicted"/>
<comment type="caution">
    <text evidence="2">The sequence shown here is derived from an EMBL/GenBank/DDBJ whole genome shotgun (WGS) entry which is preliminary data.</text>
</comment>
<organism evidence="2 3">
    <name type="scientific">Winogradskyella marina</name>
    <dbReference type="NCBI Taxonomy" id="2785530"/>
    <lineage>
        <taxon>Bacteria</taxon>
        <taxon>Pseudomonadati</taxon>
        <taxon>Bacteroidota</taxon>
        <taxon>Flavobacteriia</taxon>
        <taxon>Flavobacteriales</taxon>
        <taxon>Flavobacteriaceae</taxon>
        <taxon>Winogradskyella</taxon>
    </lineage>
</organism>
<dbReference type="PROSITE" id="PS51257">
    <property type="entry name" value="PROKAR_LIPOPROTEIN"/>
    <property type="match status" value="1"/>
</dbReference>
<feature type="domain" description="Peptidase S9 prolyl oligopeptidase catalytic" evidence="1">
    <location>
        <begin position="132"/>
        <end position="263"/>
    </location>
</feature>
<dbReference type="RefSeq" id="WP_195870016.1">
    <property type="nucleotide sequence ID" value="NZ_JADOET010000001.1"/>
</dbReference>
<dbReference type="Gene3D" id="3.40.50.1820">
    <property type="entry name" value="alpha/beta hydrolase"/>
    <property type="match status" value="1"/>
</dbReference>
<dbReference type="Pfam" id="PF00326">
    <property type="entry name" value="Peptidase_S9"/>
    <property type="match status" value="1"/>
</dbReference>
<reference evidence="2 3" key="1">
    <citation type="submission" date="2020-11" db="EMBL/GenBank/DDBJ databases">
        <title>Winogradskyella marina sp. nov., isolated from marine sediment.</title>
        <authorList>
            <person name="Bo J."/>
            <person name="Wang S."/>
            <person name="Song X."/>
            <person name="Du Z."/>
        </authorList>
    </citation>
    <scope>NUCLEOTIDE SEQUENCE [LARGE SCALE GENOMIC DNA]</scope>
    <source>
        <strain evidence="2 3">F6397</strain>
    </source>
</reference>
<keyword evidence="3" id="KW-1185">Reference proteome</keyword>
<sequence>MNKVFILVLSFLLFTGCGVPKNKSISNEKAIAAYDVKNVRTSIDKKFKDYKVEEFLFEGHNAKIVFPNTKNSNNYWIWRARFWGHEPQVDKALLEKGFHVVYVDVGNLFGNDEAVSLWDSFYNYCVTKYNLNSKVVLEGMSRGGLIVYNWASKNTDKVFSIYGDAPVCDIKSWPGGLFNGEGHAKSWENCLKAYNLDANSVKAYKNNPVDNCVHIAKAKIPVIHVYGDMDTVVPYEENTAIVAEKIKKAGGIIKIIRKKGVGHHPHSLKDPTPIVEFILESVK</sequence>
<evidence type="ECO:0000313" key="2">
    <source>
        <dbReference type="EMBL" id="MBF8148746.1"/>
    </source>
</evidence>
<dbReference type="EMBL" id="JADOET010000001">
    <property type="protein sequence ID" value="MBF8148746.1"/>
    <property type="molecule type" value="Genomic_DNA"/>
</dbReference>